<feature type="chain" id="PRO_5033597471" description="IGFBP N-terminal domain-containing protein" evidence="6">
    <location>
        <begin position="23"/>
        <end position="186"/>
    </location>
</feature>
<dbReference type="AlphaFoldDB" id="A0A7M7T2A2"/>
<comment type="subcellular location">
    <subcellularLocation>
        <location evidence="1">Secreted</location>
    </subcellularLocation>
</comment>
<keyword evidence="2" id="KW-0964">Secreted</keyword>
<accession>A0A7M7T2A2</accession>
<dbReference type="SUPFAM" id="SSF57184">
    <property type="entry name" value="Growth factor receptor domain"/>
    <property type="match status" value="1"/>
</dbReference>
<dbReference type="Proteomes" id="UP000007110">
    <property type="component" value="Unassembled WGS sequence"/>
</dbReference>
<dbReference type="GeneID" id="587887"/>
<dbReference type="EnsemblMetazoa" id="XM_030992787">
    <property type="protein sequence ID" value="XP_030848647"/>
    <property type="gene ID" value="LOC587887"/>
</dbReference>
<dbReference type="PANTHER" id="PTHR14186:SF19">
    <property type="entry name" value="INSULIN-LIKE GROWTH FACTOR-BINDING PROTEIN 7"/>
    <property type="match status" value="1"/>
</dbReference>
<reference evidence="9" key="1">
    <citation type="submission" date="2015-02" db="EMBL/GenBank/DDBJ databases">
        <title>Genome sequencing for Strongylocentrotus purpuratus.</title>
        <authorList>
            <person name="Murali S."/>
            <person name="Liu Y."/>
            <person name="Vee V."/>
            <person name="English A."/>
            <person name="Wang M."/>
            <person name="Skinner E."/>
            <person name="Han Y."/>
            <person name="Muzny D.M."/>
            <person name="Worley K.C."/>
            <person name="Gibbs R.A."/>
        </authorList>
    </citation>
    <scope>NUCLEOTIDE SEQUENCE</scope>
</reference>
<evidence type="ECO:0000256" key="4">
    <source>
        <dbReference type="ARBA" id="ARBA00023157"/>
    </source>
</evidence>
<evidence type="ECO:0000256" key="1">
    <source>
        <dbReference type="ARBA" id="ARBA00004613"/>
    </source>
</evidence>
<feature type="domain" description="IGFBP N-terminal" evidence="7">
    <location>
        <begin position="41"/>
        <end position="92"/>
    </location>
</feature>
<evidence type="ECO:0000256" key="5">
    <source>
        <dbReference type="SAM" id="MobiDB-lite"/>
    </source>
</evidence>
<dbReference type="EnsemblMetazoa" id="XM_030992789">
    <property type="protein sequence ID" value="XP_030848649"/>
    <property type="gene ID" value="LOC587887"/>
</dbReference>
<sequence>MMSSKWFCVVMAAIALFGRGDCLSCICHEDIYPLTPEEWRAQNCPVDVQCPAGSQVIWDICYCCKSECSKSEGDECGGEWGEVGTCGDGLECYIEEPDTSEYRPPIGNCVPLKPTAATASGGADVTVPSGDAGGATTTKPRTRMGCGKKQMALMGEEERMKCEEARKMRIQKRRERNGKRINNPRI</sequence>
<dbReference type="GO" id="GO:0005520">
    <property type="term" value="F:insulin-like growth factor binding"/>
    <property type="evidence" value="ECO:0007669"/>
    <property type="project" value="InterPro"/>
</dbReference>
<keyword evidence="3 6" id="KW-0732">Signal</keyword>
<feature type="signal peptide" evidence="6">
    <location>
        <begin position="1"/>
        <end position="22"/>
    </location>
</feature>
<keyword evidence="9" id="KW-1185">Reference proteome</keyword>
<dbReference type="RefSeq" id="XP_030848648.1">
    <property type="nucleotide sequence ID" value="XM_030992788.1"/>
</dbReference>
<dbReference type="Pfam" id="PF00219">
    <property type="entry name" value="IGFBP"/>
    <property type="match status" value="1"/>
</dbReference>
<evidence type="ECO:0000256" key="6">
    <source>
        <dbReference type="SAM" id="SignalP"/>
    </source>
</evidence>
<dbReference type="Gene3D" id="4.10.40.20">
    <property type="match status" value="1"/>
</dbReference>
<name>A0A7M7T2A2_STRPU</name>
<dbReference type="GO" id="GO:0005576">
    <property type="term" value="C:extracellular region"/>
    <property type="evidence" value="ECO:0007669"/>
    <property type="project" value="UniProtKB-SubCell"/>
</dbReference>
<proteinExistence type="predicted"/>
<dbReference type="InterPro" id="IPR000867">
    <property type="entry name" value="IGFBP-like"/>
</dbReference>
<organism evidence="8 9">
    <name type="scientific">Strongylocentrotus purpuratus</name>
    <name type="common">Purple sea urchin</name>
    <dbReference type="NCBI Taxonomy" id="7668"/>
    <lineage>
        <taxon>Eukaryota</taxon>
        <taxon>Metazoa</taxon>
        <taxon>Echinodermata</taxon>
        <taxon>Eleutherozoa</taxon>
        <taxon>Echinozoa</taxon>
        <taxon>Echinoidea</taxon>
        <taxon>Euechinoidea</taxon>
        <taxon>Echinacea</taxon>
        <taxon>Camarodonta</taxon>
        <taxon>Echinidea</taxon>
        <taxon>Strongylocentrotidae</taxon>
        <taxon>Strongylocentrotus</taxon>
    </lineage>
</organism>
<evidence type="ECO:0000313" key="9">
    <source>
        <dbReference type="Proteomes" id="UP000007110"/>
    </source>
</evidence>
<dbReference type="PANTHER" id="PTHR14186">
    <property type="entry name" value="INSULIN-LIKE GROWTH FACTOR BINDING PROTEIN-RELATED"/>
    <property type="match status" value="1"/>
</dbReference>
<evidence type="ECO:0000256" key="3">
    <source>
        <dbReference type="ARBA" id="ARBA00022729"/>
    </source>
</evidence>
<evidence type="ECO:0000256" key="2">
    <source>
        <dbReference type="ARBA" id="ARBA00022525"/>
    </source>
</evidence>
<reference evidence="8" key="2">
    <citation type="submission" date="2021-01" db="UniProtKB">
        <authorList>
            <consortium name="EnsemblMetazoa"/>
        </authorList>
    </citation>
    <scope>IDENTIFICATION</scope>
</reference>
<dbReference type="RefSeq" id="XP_030848647.1">
    <property type="nucleotide sequence ID" value="XM_030992787.1"/>
</dbReference>
<dbReference type="InterPro" id="IPR009030">
    <property type="entry name" value="Growth_fac_rcpt_cys_sf"/>
</dbReference>
<keyword evidence="4" id="KW-1015">Disulfide bond</keyword>
<dbReference type="GO" id="GO:0001558">
    <property type="term" value="P:regulation of cell growth"/>
    <property type="evidence" value="ECO:0007669"/>
    <property type="project" value="InterPro"/>
</dbReference>
<evidence type="ECO:0000313" key="8">
    <source>
        <dbReference type="EnsemblMetazoa" id="XP_030848647"/>
    </source>
</evidence>
<dbReference type="EnsemblMetazoa" id="XM_030992788">
    <property type="protein sequence ID" value="XP_030848648"/>
    <property type="gene ID" value="LOC587887"/>
</dbReference>
<dbReference type="KEGG" id="spu:587887"/>
<dbReference type="RefSeq" id="XP_030848649.1">
    <property type="nucleotide sequence ID" value="XM_030992789.1"/>
</dbReference>
<dbReference type="InterPro" id="IPR011390">
    <property type="entry name" value="IGFBP_rP_mac25"/>
</dbReference>
<evidence type="ECO:0000259" key="7">
    <source>
        <dbReference type="Pfam" id="PF00219"/>
    </source>
</evidence>
<feature type="region of interest" description="Disordered" evidence="5">
    <location>
        <begin position="120"/>
        <end position="143"/>
    </location>
</feature>
<protein>
    <recommendedName>
        <fullName evidence="7">IGFBP N-terminal domain-containing protein</fullName>
    </recommendedName>
</protein>